<sequence>MGVCLIGGAIGCHSIGRRSGGRMGMVTDGSPDIQIRRQIGLLLLVVVADGGGVCQAGKHKNEGHYHRQSESA</sequence>
<accession>A0A915IHP4</accession>
<organism evidence="1 2">
    <name type="scientific">Romanomermis culicivorax</name>
    <name type="common">Nematode worm</name>
    <dbReference type="NCBI Taxonomy" id="13658"/>
    <lineage>
        <taxon>Eukaryota</taxon>
        <taxon>Metazoa</taxon>
        <taxon>Ecdysozoa</taxon>
        <taxon>Nematoda</taxon>
        <taxon>Enoplea</taxon>
        <taxon>Dorylaimia</taxon>
        <taxon>Mermithida</taxon>
        <taxon>Mermithoidea</taxon>
        <taxon>Mermithidae</taxon>
        <taxon>Romanomermis</taxon>
    </lineage>
</organism>
<reference evidence="2" key="1">
    <citation type="submission" date="2022-11" db="UniProtKB">
        <authorList>
            <consortium name="WormBaseParasite"/>
        </authorList>
    </citation>
    <scope>IDENTIFICATION</scope>
</reference>
<evidence type="ECO:0000313" key="1">
    <source>
        <dbReference type="Proteomes" id="UP000887565"/>
    </source>
</evidence>
<evidence type="ECO:0000313" key="2">
    <source>
        <dbReference type="WBParaSite" id="nRc.2.0.1.t13368-RA"/>
    </source>
</evidence>
<proteinExistence type="predicted"/>
<name>A0A915IHP4_ROMCU</name>
<keyword evidence="1" id="KW-1185">Reference proteome</keyword>
<dbReference type="WBParaSite" id="nRc.2.0.1.t13368-RA">
    <property type="protein sequence ID" value="nRc.2.0.1.t13368-RA"/>
    <property type="gene ID" value="nRc.2.0.1.g13368"/>
</dbReference>
<dbReference type="Proteomes" id="UP000887565">
    <property type="component" value="Unplaced"/>
</dbReference>
<protein>
    <submittedName>
        <fullName evidence="2">Uncharacterized protein</fullName>
    </submittedName>
</protein>
<dbReference type="AlphaFoldDB" id="A0A915IHP4"/>